<evidence type="ECO:0000313" key="2">
    <source>
        <dbReference type="Proteomes" id="UP000054709"/>
    </source>
</evidence>
<reference evidence="1 2" key="1">
    <citation type="journal article" date="2015" name="Int. Biodeterior. Biodegradation">
        <title>Physiological and genetic screening methods for the isolation of methyl tert-butyl ether-degrading bacteria for bioremediation purposes.</title>
        <authorList>
            <person name="Guisado I.M."/>
            <person name="Purswani J."/>
            <person name="Gonzalez Lopez J."/>
            <person name="Pozo C."/>
        </authorList>
    </citation>
    <scope>NUCLEOTIDE SEQUENCE [LARGE SCALE GENOMIC DNA]</scope>
    <source>
        <strain evidence="1 2">SH7</strain>
    </source>
</reference>
<name>A0A0W1AWQ3_9BACL</name>
<evidence type="ECO:0000313" key="1">
    <source>
        <dbReference type="EMBL" id="KTD85756.1"/>
    </source>
</evidence>
<comment type="caution">
    <text evidence="1">The sequence shown here is derived from an EMBL/GenBank/DDBJ whole genome shotgun (WGS) entry which is preliminary data.</text>
</comment>
<dbReference type="AlphaFoldDB" id="A0A0W1AWQ3"/>
<accession>A0A0W1AWQ3</accession>
<dbReference type="Gene3D" id="1.10.1200.10">
    <property type="entry name" value="ACP-like"/>
    <property type="match status" value="1"/>
</dbReference>
<protein>
    <submittedName>
        <fullName evidence="1">Uncharacterized protein</fullName>
    </submittedName>
</protein>
<proteinExistence type="predicted"/>
<organism evidence="1 2">
    <name type="scientific">Paenibacillus etheri</name>
    <dbReference type="NCBI Taxonomy" id="1306852"/>
    <lineage>
        <taxon>Bacteria</taxon>
        <taxon>Bacillati</taxon>
        <taxon>Bacillota</taxon>
        <taxon>Bacilli</taxon>
        <taxon>Bacillales</taxon>
        <taxon>Paenibacillaceae</taxon>
        <taxon>Paenibacillus</taxon>
    </lineage>
</organism>
<dbReference type="SUPFAM" id="SSF47336">
    <property type="entry name" value="ACP-like"/>
    <property type="match status" value="1"/>
</dbReference>
<keyword evidence="2" id="KW-1185">Reference proteome</keyword>
<dbReference type="EMBL" id="LCZJ02000026">
    <property type="protein sequence ID" value="KTD85756.1"/>
    <property type="molecule type" value="Genomic_DNA"/>
</dbReference>
<gene>
    <name evidence="1" type="ORF">UQ64_19940</name>
</gene>
<sequence length="82" mass="9532">MANIREKIICCLSNIGCIINEDEENFTIEIEDSIMLISFIVELEVNFDIEIPDELLTSVRFEKCNDVIEMLSQLIERVDSNY</sequence>
<dbReference type="Proteomes" id="UP000054709">
    <property type="component" value="Unassembled WGS sequence"/>
</dbReference>
<dbReference type="InterPro" id="IPR036736">
    <property type="entry name" value="ACP-like_sf"/>
</dbReference>
<dbReference type="RefSeq" id="WP_060624589.1">
    <property type="nucleotide sequence ID" value="NZ_LCZJ02000026.1"/>
</dbReference>